<proteinExistence type="predicted"/>
<name>A0A0E2YZA9_9GAMM</name>
<dbReference type="AlphaFoldDB" id="A0A0E2YZA9"/>
<dbReference type="OrthoDB" id="6191410at2"/>
<protein>
    <submittedName>
        <fullName evidence="2">Methyltransferase</fullName>
    </submittedName>
</protein>
<sequence>MNTLHKRDYSSRQAFCAWLDESLGRRLLKAEQAELEKILPDLFGYHLVQLGAVRRGTDLLSSSCIWHRIVLEAEVWPEAQSPSLLSRIDALPFANATVDGIILPHVLEYEAAPHQVLREAQRVLVPYGTLAILGFNPWSFWGLWRFILCRRGSMPWCGRFYSLTRIQDWLALLGFKTVELRYFLFRPPLRQPRLMRRLRFLEEVGRRWYPFFAGSYLVVAKKQVMRLNPIDPLWREEESLNMPALAEPTTRERCRD</sequence>
<dbReference type="SUPFAM" id="SSF53335">
    <property type="entry name" value="S-adenosyl-L-methionine-dependent methyltransferases"/>
    <property type="match status" value="1"/>
</dbReference>
<dbReference type="InterPro" id="IPR013216">
    <property type="entry name" value="Methyltransf_11"/>
</dbReference>
<organism evidence="2 3">
    <name type="scientific">Nitrosococcus oceani C-27</name>
    <dbReference type="NCBI Taxonomy" id="314279"/>
    <lineage>
        <taxon>Bacteria</taxon>
        <taxon>Pseudomonadati</taxon>
        <taxon>Pseudomonadota</taxon>
        <taxon>Gammaproteobacteria</taxon>
        <taxon>Chromatiales</taxon>
        <taxon>Chromatiaceae</taxon>
        <taxon>Nitrosococcus</taxon>
    </lineage>
</organism>
<keyword evidence="2" id="KW-0808">Transferase</keyword>
<comment type="caution">
    <text evidence="2">The sequence shown here is derived from an EMBL/GenBank/DDBJ whole genome shotgun (WGS) entry which is preliminary data.</text>
</comment>
<reference evidence="2 3" key="1">
    <citation type="submission" date="2014-07" db="EMBL/GenBank/DDBJ databases">
        <title>Comparative analysis of Nitrosococcus oceani genome inventories of strains from Pacific and Atlantic gyres.</title>
        <authorList>
            <person name="Lim C.K."/>
            <person name="Wang L."/>
            <person name="Sayavedra-Soto L.A."/>
            <person name="Klotz M.G."/>
        </authorList>
    </citation>
    <scope>NUCLEOTIDE SEQUENCE [LARGE SCALE GENOMIC DNA]</scope>
    <source>
        <strain evidence="2 3">C-27</strain>
    </source>
</reference>
<dbReference type="Gene3D" id="3.40.50.150">
    <property type="entry name" value="Vaccinia Virus protein VP39"/>
    <property type="match status" value="1"/>
</dbReference>
<evidence type="ECO:0000313" key="2">
    <source>
        <dbReference type="EMBL" id="KFI18291.1"/>
    </source>
</evidence>
<keyword evidence="2" id="KW-0489">Methyltransferase</keyword>
<accession>A0A0E2YZA9</accession>
<feature type="domain" description="Methyltransferase type 11" evidence="1">
    <location>
        <begin position="84"/>
        <end position="132"/>
    </location>
</feature>
<dbReference type="HOGENOM" id="CLU_075049_0_1_6"/>
<dbReference type="GO" id="GO:0008757">
    <property type="term" value="F:S-adenosylmethionine-dependent methyltransferase activity"/>
    <property type="evidence" value="ECO:0007669"/>
    <property type="project" value="InterPro"/>
</dbReference>
<dbReference type="Proteomes" id="UP000028839">
    <property type="component" value="Unassembled WGS sequence"/>
</dbReference>
<gene>
    <name evidence="2" type="ORF">IB75_14945</name>
</gene>
<dbReference type="InterPro" id="IPR029063">
    <property type="entry name" value="SAM-dependent_MTases_sf"/>
</dbReference>
<dbReference type="GO" id="GO:0032259">
    <property type="term" value="P:methylation"/>
    <property type="evidence" value="ECO:0007669"/>
    <property type="project" value="UniProtKB-KW"/>
</dbReference>
<evidence type="ECO:0000259" key="1">
    <source>
        <dbReference type="Pfam" id="PF08241"/>
    </source>
</evidence>
<dbReference type="Pfam" id="PF08241">
    <property type="entry name" value="Methyltransf_11"/>
    <property type="match status" value="1"/>
</dbReference>
<evidence type="ECO:0000313" key="3">
    <source>
        <dbReference type="Proteomes" id="UP000028839"/>
    </source>
</evidence>
<dbReference type="EMBL" id="JPGN01000085">
    <property type="protein sequence ID" value="KFI18291.1"/>
    <property type="molecule type" value="Genomic_DNA"/>
</dbReference>